<reference evidence="2 3" key="1">
    <citation type="submission" date="2021-06" db="EMBL/GenBank/DDBJ databases">
        <title>Genome sequence of Babesia caballi.</title>
        <authorList>
            <person name="Yamagishi J."/>
            <person name="Kidaka T."/>
            <person name="Ochi A."/>
        </authorList>
    </citation>
    <scope>NUCLEOTIDE SEQUENCE [LARGE SCALE GENOMIC DNA]</scope>
    <source>
        <strain evidence="2">USDA-D6B2</strain>
    </source>
</reference>
<sequence>MGIIKADPEGAVTTAVGYDLPLSSDGKLVERVLYRLTSEASPGENVIRDIVNKSNILLLTAGASLQISHSSQFSDYLEVLKKCKDYYGYPNATSESSLWETLGNQITANEAQHISIQGSILQIEDPNFGGGTWGPSIDVARRKIAAREAVLTKIRSIETRRYLDWLIRSSGQETQWKMLKTLPLNDLNNRDMETLIEALTRMYVTSPIEPHGDESREEILAVIEEMPSNATKYEKWVEEQSAYVSHLATFLSETIVPTNEATVNGGSVGSYNHRVLKCQALWYELHMAIEEQAVLTHATSILKKIIKSLMSGAVESQNDLVLCRRALKLIQNSVRESRFWDYGAQNRFLAKLNHLRTWISELYGTDVILEPIDTSKGEVNGSLDQTAALKIGFLNLKYKISYLNREADRLIQTRIRIYECVHLLSDPDFLRTKELSEATPAIVNMTLVTARLIDKLLGTSASPLLHIVTRFLSDKDRFVNERKLKSITHVTRKLYATFDVIRALMLDFYGLTYSLDPALELRSRIPGNFFLIDEIDRQVRDVMEAAEDMEKYVEIKASVMADLAVGSDEFVASGVNGEVADEVKEAQEKFLRMKGDVERVLNAFADVELSLPLIAELRNLIDNIGESDDPRDHETILAEYFELRPAIQRALLFAASFESIVLLSREFNEAASKVRAMAWTKEPEVQEEFMGASLTHMKTRTSSGTPYSPVLATIEEKDESTNSGGAVTSGVPRMVSRDVAEKTEGARLTQSQPKTGKSMGYLTTSSGRDTADSGKECAVASKTQSTEESTIGKHDALRLEEAKSIDGAAASLNTRSSSVTTTASSKVTPTVRLASGHHPLGGICLIVIMATTLMS</sequence>
<protein>
    <submittedName>
        <fullName evidence="2">Chloroquine resistance marker protein</fullName>
    </submittedName>
</protein>
<comment type="caution">
    <text evidence="2">The sequence shown here is derived from an EMBL/GenBank/DDBJ whole genome shotgun (WGS) entry which is preliminary data.</text>
</comment>
<evidence type="ECO:0000256" key="1">
    <source>
        <dbReference type="SAM" id="MobiDB-lite"/>
    </source>
</evidence>
<keyword evidence="3" id="KW-1185">Reference proteome</keyword>
<evidence type="ECO:0000313" key="3">
    <source>
        <dbReference type="Proteomes" id="UP001497744"/>
    </source>
</evidence>
<dbReference type="Proteomes" id="UP001497744">
    <property type="component" value="Unassembled WGS sequence"/>
</dbReference>
<dbReference type="EMBL" id="BPLF01000001">
    <property type="protein sequence ID" value="GIX62097.1"/>
    <property type="molecule type" value="Genomic_DNA"/>
</dbReference>
<organism evidence="2 3">
    <name type="scientific">Babesia caballi</name>
    <dbReference type="NCBI Taxonomy" id="5871"/>
    <lineage>
        <taxon>Eukaryota</taxon>
        <taxon>Sar</taxon>
        <taxon>Alveolata</taxon>
        <taxon>Apicomplexa</taxon>
        <taxon>Aconoidasida</taxon>
        <taxon>Piroplasmida</taxon>
        <taxon>Babesiidae</taxon>
        <taxon>Babesia</taxon>
    </lineage>
</organism>
<gene>
    <name evidence="2" type="ORF">BcabD6B2_15320</name>
</gene>
<proteinExistence type="predicted"/>
<evidence type="ECO:0000313" key="2">
    <source>
        <dbReference type="EMBL" id="GIX62097.1"/>
    </source>
</evidence>
<dbReference type="AlphaFoldDB" id="A0AAV4LR71"/>
<feature type="region of interest" description="Disordered" evidence="1">
    <location>
        <begin position="742"/>
        <end position="761"/>
    </location>
</feature>
<feature type="compositionally biased region" description="Polar residues" evidence="1">
    <location>
        <begin position="748"/>
        <end position="761"/>
    </location>
</feature>
<name>A0AAV4LR71_BABCB</name>
<dbReference type="GeneID" id="94193578"/>
<dbReference type="RefSeq" id="XP_067714166.1">
    <property type="nucleotide sequence ID" value="XM_067858065.1"/>
</dbReference>
<accession>A0AAV4LR71</accession>